<protein>
    <recommendedName>
        <fullName evidence="4">Protein involved in meta-pathway of phenol degradation</fullName>
    </recommendedName>
</protein>
<evidence type="ECO:0000256" key="1">
    <source>
        <dbReference type="SAM" id="SignalP"/>
    </source>
</evidence>
<dbReference type="STRING" id="767434.Fraau_0553"/>
<keyword evidence="1" id="KW-0732">Signal</keyword>
<evidence type="ECO:0008006" key="4">
    <source>
        <dbReference type="Google" id="ProtNLM"/>
    </source>
</evidence>
<gene>
    <name evidence="2" type="ordered locus">Fraau_0553</name>
</gene>
<dbReference type="AlphaFoldDB" id="H8L4W2"/>
<name>H8L4W2_FRAAD</name>
<reference evidence="2" key="1">
    <citation type="submission" date="2012-02" db="EMBL/GenBank/DDBJ databases">
        <title>The complete genome of Frateuria aurantia DSM 6220.</title>
        <authorList>
            <consortium name="US DOE Joint Genome Institute (JGI-PGF)"/>
            <person name="Lucas S."/>
            <person name="Copeland A."/>
            <person name="Lapidus A."/>
            <person name="Glavina del Rio T."/>
            <person name="Dalin E."/>
            <person name="Tice H."/>
            <person name="Bruce D."/>
            <person name="Goodwin L."/>
            <person name="Pitluck S."/>
            <person name="Peters L."/>
            <person name="Ovchinnikova G."/>
            <person name="Teshima H."/>
            <person name="Kyrpides N."/>
            <person name="Mavromatis K."/>
            <person name="Ivanova N."/>
            <person name="Brettin T."/>
            <person name="Detter J.C."/>
            <person name="Han C."/>
            <person name="Larimer F."/>
            <person name="Land M."/>
            <person name="Hauser L."/>
            <person name="Markowitz V."/>
            <person name="Cheng J.-F."/>
            <person name="Hugenholtz P."/>
            <person name="Woyke T."/>
            <person name="Wu D."/>
            <person name="Brambilla E."/>
            <person name="Klenk H.-P."/>
            <person name="Eisen J.A."/>
        </authorList>
    </citation>
    <scope>NUCLEOTIDE SEQUENCE</scope>
    <source>
        <strain evidence="2">DSM 6220</strain>
    </source>
</reference>
<dbReference type="eggNOG" id="COG4313">
    <property type="taxonomic scope" value="Bacteria"/>
</dbReference>
<dbReference type="HOGENOM" id="CLU_072529_0_0_6"/>
<dbReference type="OrthoDB" id="7240756at2"/>
<dbReference type="Proteomes" id="UP000005234">
    <property type="component" value="Chromosome"/>
</dbReference>
<dbReference type="KEGG" id="fau:Fraau_0553"/>
<organism evidence="2 3">
    <name type="scientific">Frateuria aurantia (strain ATCC 33424 / DSM 6220 / KCTC 2777 / LMG 1558 / NBRC 3245 / NCIMB 13370)</name>
    <name type="common">Acetobacter aurantius</name>
    <dbReference type="NCBI Taxonomy" id="767434"/>
    <lineage>
        <taxon>Bacteria</taxon>
        <taxon>Pseudomonadati</taxon>
        <taxon>Pseudomonadota</taxon>
        <taxon>Gammaproteobacteria</taxon>
        <taxon>Lysobacterales</taxon>
        <taxon>Rhodanobacteraceae</taxon>
        <taxon>Frateuria</taxon>
    </lineage>
</organism>
<sequence>MPIKSIWRAVPVLLASTLWPASVTLAAEDARPRPAFTGPLDALNPTALPPGIWVIEPYLSWNRGNGSFDDHRRYHHASPASRQWGLALPIQYGITRNLSLHLILSAADRQAPGSPGVRAGDSIVRLLYQLTHPDPQRSLPVISLTLAQAIPSGRYQHLQASAVDGMGSGSRNTVLGINSQTYFWLPRDHVLRLRANLYWTVLAPLTGLRGHTAWNTPADFDGSLRVGRQASLDVAGEYTLKGPWVLVGEVIYSRFMPTRLYRNPPGQDRQRFGGAPGGDSLVLAPAIEYNWNAWIGLIAGVEFTATGRNSSHRVTPQIALNMVF</sequence>
<accession>H8L4W2</accession>
<feature type="chain" id="PRO_5003614923" description="Protein involved in meta-pathway of phenol degradation" evidence="1">
    <location>
        <begin position="27"/>
        <end position="324"/>
    </location>
</feature>
<evidence type="ECO:0000313" key="2">
    <source>
        <dbReference type="EMBL" id="AFC85035.1"/>
    </source>
</evidence>
<dbReference type="EMBL" id="CP003350">
    <property type="protein sequence ID" value="AFC85035.1"/>
    <property type="molecule type" value="Genomic_DNA"/>
</dbReference>
<keyword evidence="3" id="KW-1185">Reference proteome</keyword>
<evidence type="ECO:0000313" key="3">
    <source>
        <dbReference type="Proteomes" id="UP000005234"/>
    </source>
</evidence>
<feature type="signal peptide" evidence="1">
    <location>
        <begin position="1"/>
        <end position="26"/>
    </location>
</feature>
<proteinExistence type="predicted"/>
<dbReference type="RefSeq" id="WP_014402041.1">
    <property type="nucleotide sequence ID" value="NC_017033.1"/>
</dbReference>